<evidence type="ECO:0000256" key="2">
    <source>
        <dbReference type="ARBA" id="ARBA00022692"/>
    </source>
</evidence>
<accession>A0A074SR85</accession>
<name>A0A074SR85_9AGAM</name>
<keyword evidence="4 5" id="KW-0472">Membrane</keyword>
<keyword evidence="6" id="KW-0732">Signal</keyword>
<dbReference type="InterPro" id="IPR049453">
    <property type="entry name" value="Memb_transporter_dom"/>
</dbReference>
<evidence type="ECO:0000256" key="4">
    <source>
        <dbReference type="ARBA" id="ARBA00023136"/>
    </source>
</evidence>
<organism evidence="9 10">
    <name type="scientific">Rhizoctonia solani 123E</name>
    <dbReference type="NCBI Taxonomy" id="1423351"/>
    <lineage>
        <taxon>Eukaryota</taxon>
        <taxon>Fungi</taxon>
        <taxon>Dikarya</taxon>
        <taxon>Basidiomycota</taxon>
        <taxon>Agaricomycotina</taxon>
        <taxon>Agaricomycetes</taxon>
        <taxon>Cantharellales</taxon>
        <taxon>Ceratobasidiaceae</taxon>
        <taxon>Rhizoctonia</taxon>
    </lineage>
</organism>
<feature type="chain" id="PRO_5001700712" evidence="6">
    <location>
        <begin position="22"/>
        <end position="772"/>
    </location>
</feature>
<keyword evidence="10" id="KW-1185">Reference proteome</keyword>
<evidence type="ECO:0000259" key="8">
    <source>
        <dbReference type="Pfam" id="PF13515"/>
    </source>
</evidence>
<feature type="domain" description="Integral membrane bound transporter" evidence="8">
    <location>
        <begin position="586"/>
        <end position="720"/>
    </location>
</feature>
<keyword evidence="3 5" id="KW-1133">Transmembrane helix</keyword>
<evidence type="ECO:0000259" key="7">
    <source>
        <dbReference type="Pfam" id="PF10337"/>
    </source>
</evidence>
<comment type="caution">
    <text evidence="9">The sequence shown here is derived from an EMBL/GenBank/DDBJ whole genome shotgun (WGS) entry which is preliminary data.</text>
</comment>
<dbReference type="HOGENOM" id="CLU_003918_1_0_1"/>
<dbReference type="Proteomes" id="UP000027456">
    <property type="component" value="Unassembled WGS sequence"/>
</dbReference>
<dbReference type="EMBL" id="AZST01000100">
    <property type="protein sequence ID" value="KEP52532.1"/>
    <property type="molecule type" value="Genomic_DNA"/>
</dbReference>
<dbReference type="InterPro" id="IPR018823">
    <property type="entry name" value="ArAE_2_N"/>
</dbReference>
<dbReference type="STRING" id="1423351.A0A074SR85"/>
<evidence type="ECO:0000256" key="3">
    <source>
        <dbReference type="ARBA" id="ARBA00022989"/>
    </source>
</evidence>
<protein>
    <submittedName>
        <fullName evidence="9">Fusaric acid resistance-like protein</fullName>
    </submittedName>
</protein>
<reference evidence="9 10" key="1">
    <citation type="submission" date="2013-12" db="EMBL/GenBank/DDBJ databases">
        <authorList>
            <person name="Cubeta M."/>
            <person name="Pakala S."/>
            <person name="Fedorova N."/>
            <person name="Thomas E."/>
            <person name="Dean R."/>
            <person name="Jabaji S."/>
            <person name="Neate S."/>
            <person name="Toda T."/>
            <person name="Tavantzis S."/>
            <person name="Vilgalys R."/>
            <person name="Bharathan N."/>
            <person name="Pakala S."/>
            <person name="Losada L.S."/>
            <person name="Zafar N."/>
            <person name="Nierman W."/>
        </authorList>
    </citation>
    <scope>NUCLEOTIDE SEQUENCE [LARGE SCALE GENOMIC DNA]</scope>
    <source>
        <strain evidence="9 10">123E</strain>
    </source>
</reference>
<feature type="transmembrane region" description="Helical" evidence="5">
    <location>
        <begin position="150"/>
        <end position="169"/>
    </location>
</feature>
<feature type="transmembrane region" description="Helical" evidence="5">
    <location>
        <begin position="671"/>
        <end position="691"/>
    </location>
</feature>
<dbReference type="OrthoDB" id="2274698at2759"/>
<dbReference type="Pfam" id="PF13515">
    <property type="entry name" value="FUSC_2"/>
    <property type="match status" value="1"/>
</dbReference>
<proteinExistence type="predicted"/>
<dbReference type="PANTHER" id="PTHR37994:SF3">
    <property type="entry name" value="ER TRANSPORTER 6TM N-TERMINAL DOMAIN-CONTAINING PROTEIN"/>
    <property type="match status" value="1"/>
</dbReference>
<feature type="signal peptide" evidence="6">
    <location>
        <begin position="1"/>
        <end position="21"/>
    </location>
</feature>
<sequence length="772" mass="86222">MGSACFFACMACFLLPPNATPQVYLFSIVILLLGCLVGWAWGNIAMVAAFAARDKLSLESAVQQARASIANEPDQIVSFQTMVFRGEFLDTRSTAIFGAFLGVGTFLFTILRVRAPNAVFAGVFGNVFLDVICTFGPLLPTPQYLTMKTFLVSTCVYVAVSLVSIILIFPETLNHEWLNSYTEVVDMVKILVDMQDMVLSQTTNQLDSAHAILAKINGIQDGALAMFQGFTMNSSMLNLEFSCGRWNGADVQTLEMPLKTVITRARMYTTLYLLGIIAYATVRGMSAFATQYCEYMSSLAERMPSVSTNSSDAVHDEDDIRKFSKNQRLNLQVQDTQRVLQVRGRLVVLEQTYETQVEKIDPLIRDSTSQLRTALSKTLESVSKAIQDVNSRRYKSIEQEPLAHLRAARDFLSSTLAMYEEFGRLDVFDPLTNVLDTASGQVFDQHGNPLIPLRPLFMSSVFESNLCWTVDCVVELMDRLVKLMEERAHNRLWAPTQLRKLADVLFHSEESTLIRDAHPKLKPGRDDEYLRVYNARSPRGFGQSLSHTVRIAWCYLNTDEAIFAFKCTVVTLALWLPQVIKSSAELTYNERGLWAMIIAQSGVEMYMSDHIGGFVIRTAGTIVGGLIGTTIWYISSGSGPGNPCGLAAAFGICIIPLVFFRLFWYEQIASVSILIVTIILVIGFSWVNTHLSSTNVIYGYEIFWRRTLLVLVGFGASFIVMMFPPQPARRAVRLDNAAPISEIPQIYGILISSWLRVEEDSTESVHQTSTQK</sequence>
<dbReference type="AlphaFoldDB" id="A0A074SR85"/>
<feature type="transmembrane region" description="Helical" evidence="5">
    <location>
        <begin position="614"/>
        <end position="634"/>
    </location>
</feature>
<evidence type="ECO:0000313" key="10">
    <source>
        <dbReference type="Proteomes" id="UP000027456"/>
    </source>
</evidence>
<keyword evidence="2 5" id="KW-0812">Transmembrane</keyword>
<feature type="transmembrane region" description="Helical" evidence="5">
    <location>
        <begin position="29"/>
        <end position="52"/>
    </location>
</feature>
<feature type="transmembrane region" description="Helical" evidence="5">
    <location>
        <begin position="703"/>
        <end position="723"/>
    </location>
</feature>
<evidence type="ECO:0000256" key="1">
    <source>
        <dbReference type="ARBA" id="ARBA00004141"/>
    </source>
</evidence>
<dbReference type="Pfam" id="PF10337">
    <property type="entry name" value="ArAE_2_N"/>
    <property type="match status" value="1"/>
</dbReference>
<feature type="domain" description="Putative ER transporter 6TM N-terminal" evidence="7">
    <location>
        <begin position="1"/>
        <end position="395"/>
    </location>
</feature>
<dbReference type="GO" id="GO:0016020">
    <property type="term" value="C:membrane"/>
    <property type="evidence" value="ECO:0007669"/>
    <property type="project" value="UniProtKB-SubCell"/>
</dbReference>
<feature type="transmembrane region" description="Helical" evidence="5">
    <location>
        <begin position="94"/>
        <end position="113"/>
    </location>
</feature>
<evidence type="ECO:0000256" key="6">
    <source>
        <dbReference type="SAM" id="SignalP"/>
    </source>
</evidence>
<evidence type="ECO:0000256" key="5">
    <source>
        <dbReference type="SAM" id="Phobius"/>
    </source>
</evidence>
<gene>
    <name evidence="9" type="ORF">V565_043840</name>
</gene>
<evidence type="ECO:0000313" key="9">
    <source>
        <dbReference type="EMBL" id="KEP52532.1"/>
    </source>
</evidence>
<comment type="subcellular location">
    <subcellularLocation>
        <location evidence="1">Membrane</location>
        <topology evidence="1">Multi-pass membrane protein</topology>
    </subcellularLocation>
</comment>
<dbReference type="PANTHER" id="PTHR37994">
    <property type="entry name" value="ARAE_2_N DOMAIN-CONTAINING PROTEIN-RELATED"/>
    <property type="match status" value="1"/>
</dbReference>
<feature type="transmembrane region" description="Helical" evidence="5">
    <location>
        <begin position="119"/>
        <end position="138"/>
    </location>
</feature>
<feature type="transmembrane region" description="Helical" evidence="5">
    <location>
        <begin position="646"/>
        <end position="664"/>
    </location>
</feature>